<comment type="caution">
    <text evidence="2">The sequence shown here is derived from an EMBL/GenBank/DDBJ whole genome shotgun (WGS) entry which is preliminary data.</text>
</comment>
<dbReference type="SUPFAM" id="SSF46955">
    <property type="entry name" value="Putative DNA-binding domain"/>
    <property type="match status" value="1"/>
</dbReference>
<protein>
    <recommendedName>
        <fullName evidence="1">HTH merR-type domain-containing protein</fullName>
    </recommendedName>
</protein>
<dbReference type="EMBL" id="LBWG01000038">
    <property type="protein sequence ID" value="KKR03115.1"/>
    <property type="molecule type" value="Genomic_DNA"/>
</dbReference>
<dbReference type="InterPro" id="IPR000551">
    <property type="entry name" value="MerR-type_HTH_dom"/>
</dbReference>
<dbReference type="PROSITE" id="PS50937">
    <property type="entry name" value="HTH_MERR_2"/>
    <property type="match status" value="1"/>
</dbReference>
<dbReference type="InterPro" id="IPR009061">
    <property type="entry name" value="DNA-bd_dom_put_sf"/>
</dbReference>
<dbReference type="GO" id="GO:0003677">
    <property type="term" value="F:DNA binding"/>
    <property type="evidence" value="ECO:0007669"/>
    <property type="project" value="InterPro"/>
</dbReference>
<organism evidence="2 3">
    <name type="scientific">Candidatus Uhrbacteria bacterium GW2011_GWF2_39_13</name>
    <dbReference type="NCBI Taxonomy" id="1618995"/>
    <lineage>
        <taxon>Bacteria</taxon>
        <taxon>Candidatus Uhriibacteriota</taxon>
    </lineage>
</organism>
<accession>A0A0G0PYA2</accession>
<name>A0A0G0PYA2_9BACT</name>
<evidence type="ECO:0000313" key="2">
    <source>
        <dbReference type="EMBL" id="KKR03115.1"/>
    </source>
</evidence>
<dbReference type="AlphaFoldDB" id="A0A0G0PYA2"/>
<proteinExistence type="predicted"/>
<dbReference type="Proteomes" id="UP000033935">
    <property type="component" value="Unassembled WGS sequence"/>
</dbReference>
<dbReference type="Gene3D" id="1.10.1660.10">
    <property type="match status" value="1"/>
</dbReference>
<reference evidence="2 3" key="1">
    <citation type="journal article" date="2015" name="Nature">
        <title>rRNA introns, odd ribosomes, and small enigmatic genomes across a large radiation of phyla.</title>
        <authorList>
            <person name="Brown C.T."/>
            <person name="Hug L.A."/>
            <person name="Thomas B.C."/>
            <person name="Sharon I."/>
            <person name="Castelle C.J."/>
            <person name="Singh A."/>
            <person name="Wilkins M.J."/>
            <person name="Williams K.H."/>
            <person name="Banfield J.F."/>
        </authorList>
    </citation>
    <scope>NUCLEOTIDE SEQUENCE [LARGE SCALE GENOMIC DNA]</scope>
</reference>
<gene>
    <name evidence="2" type="ORF">UT30_C0038G0001</name>
</gene>
<evidence type="ECO:0000313" key="3">
    <source>
        <dbReference type="Proteomes" id="UP000033935"/>
    </source>
</evidence>
<feature type="domain" description="HTH merR-type" evidence="1">
    <location>
        <begin position="6"/>
        <end position="50"/>
    </location>
</feature>
<dbReference type="GO" id="GO:0006355">
    <property type="term" value="P:regulation of DNA-templated transcription"/>
    <property type="evidence" value="ECO:0007669"/>
    <property type="project" value="InterPro"/>
</dbReference>
<evidence type="ECO:0000259" key="1">
    <source>
        <dbReference type="PROSITE" id="PS50937"/>
    </source>
</evidence>
<dbReference type="Pfam" id="PF12728">
    <property type="entry name" value="HTH_17"/>
    <property type="match status" value="1"/>
</dbReference>
<dbReference type="InterPro" id="IPR041657">
    <property type="entry name" value="HTH_17"/>
</dbReference>
<sequence length="61" mass="6943">MDDKKLYTVTEVAARAGVSVTTMYSWLKAGRVKEPGKTISGRRRFTEEEVKKIIELIPTEK</sequence>